<evidence type="ECO:0000256" key="1">
    <source>
        <dbReference type="ARBA" id="ARBA00022723"/>
    </source>
</evidence>
<feature type="region of interest" description="Disordered" evidence="4">
    <location>
        <begin position="184"/>
        <end position="210"/>
    </location>
</feature>
<dbReference type="EMBL" id="KZ819297">
    <property type="protein sequence ID" value="PWN96813.1"/>
    <property type="molecule type" value="Genomic_DNA"/>
</dbReference>
<evidence type="ECO:0000313" key="7">
    <source>
        <dbReference type="Proteomes" id="UP000245946"/>
    </source>
</evidence>
<dbReference type="InterPro" id="IPR038765">
    <property type="entry name" value="Papain-like_cys_pep_sf"/>
</dbReference>
<evidence type="ECO:0000259" key="5">
    <source>
        <dbReference type="PROSITE" id="PS50235"/>
    </source>
</evidence>
<accession>A0A316Z9G2</accession>
<feature type="region of interest" description="Disordered" evidence="4">
    <location>
        <begin position="1"/>
        <end position="53"/>
    </location>
</feature>
<dbReference type="Gene3D" id="3.90.70.10">
    <property type="entry name" value="Cysteine proteinases"/>
    <property type="match status" value="1"/>
</dbReference>
<keyword evidence="1" id="KW-0479">Metal-binding</keyword>
<gene>
    <name evidence="6" type="ORF">FA09DRAFT_68479</name>
</gene>
<dbReference type="InterPro" id="IPR018200">
    <property type="entry name" value="USP_CS"/>
</dbReference>
<feature type="region of interest" description="Disordered" evidence="4">
    <location>
        <begin position="346"/>
        <end position="380"/>
    </location>
</feature>
<dbReference type="SUPFAM" id="SSF54001">
    <property type="entry name" value="Cysteine proteinases"/>
    <property type="match status" value="1"/>
</dbReference>
<keyword evidence="7" id="KW-1185">Reference proteome</keyword>
<name>A0A316Z9G2_9BASI</name>
<feature type="compositionally biased region" description="Pro residues" evidence="4">
    <location>
        <begin position="24"/>
        <end position="44"/>
    </location>
</feature>
<reference evidence="6 7" key="1">
    <citation type="journal article" date="2018" name="Mol. Biol. Evol.">
        <title>Broad Genomic Sampling Reveals a Smut Pathogenic Ancestry of the Fungal Clade Ustilaginomycotina.</title>
        <authorList>
            <person name="Kijpornyongpan T."/>
            <person name="Mondo S.J."/>
            <person name="Barry K."/>
            <person name="Sandor L."/>
            <person name="Lee J."/>
            <person name="Lipzen A."/>
            <person name="Pangilinan J."/>
            <person name="LaButti K."/>
            <person name="Hainaut M."/>
            <person name="Henrissat B."/>
            <person name="Grigoriev I.V."/>
            <person name="Spatafora J.W."/>
            <person name="Aime M.C."/>
        </authorList>
    </citation>
    <scope>NUCLEOTIDE SEQUENCE [LARGE SCALE GENOMIC DNA]</scope>
    <source>
        <strain evidence="6 7">MCA 4186</strain>
    </source>
</reference>
<evidence type="ECO:0000256" key="4">
    <source>
        <dbReference type="SAM" id="MobiDB-lite"/>
    </source>
</evidence>
<dbReference type="Pfam" id="PF00443">
    <property type="entry name" value="UCH"/>
    <property type="match status" value="1"/>
</dbReference>
<dbReference type="InterPro" id="IPR013083">
    <property type="entry name" value="Znf_RING/FYVE/PHD"/>
</dbReference>
<feature type="compositionally biased region" description="Pro residues" evidence="4">
    <location>
        <begin position="1"/>
        <end position="16"/>
    </location>
</feature>
<protein>
    <submittedName>
        <fullName evidence="6">Cysteine proteinase</fullName>
    </submittedName>
</protein>
<dbReference type="RefSeq" id="XP_025597092.1">
    <property type="nucleotide sequence ID" value="XM_025745776.1"/>
</dbReference>
<dbReference type="GO" id="GO:0008270">
    <property type="term" value="F:zinc ion binding"/>
    <property type="evidence" value="ECO:0007669"/>
    <property type="project" value="UniProtKB-KW"/>
</dbReference>
<dbReference type="PANTHER" id="PTHR24006:SF937">
    <property type="entry name" value="UBIQUITIN CARBOXYL-TERMINAL HYDROLASE"/>
    <property type="match status" value="1"/>
</dbReference>
<dbReference type="InterPro" id="IPR001607">
    <property type="entry name" value="Znf_UBP"/>
</dbReference>
<dbReference type="GO" id="GO:0005829">
    <property type="term" value="C:cytosol"/>
    <property type="evidence" value="ECO:0007669"/>
    <property type="project" value="TreeGrafter"/>
</dbReference>
<keyword evidence="2" id="KW-0863">Zinc-finger</keyword>
<evidence type="ECO:0000256" key="3">
    <source>
        <dbReference type="ARBA" id="ARBA00022833"/>
    </source>
</evidence>
<feature type="region of interest" description="Disordered" evidence="4">
    <location>
        <begin position="435"/>
        <end position="476"/>
    </location>
</feature>
<keyword evidence="3" id="KW-0862">Zinc</keyword>
<dbReference type="Proteomes" id="UP000245946">
    <property type="component" value="Unassembled WGS sequence"/>
</dbReference>
<dbReference type="Gene3D" id="3.30.40.10">
    <property type="entry name" value="Zinc/RING finger domain, C3HC4 (zinc finger)"/>
    <property type="match status" value="1"/>
</dbReference>
<dbReference type="GeneID" id="37273320"/>
<dbReference type="InterPro" id="IPR001394">
    <property type="entry name" value="Peptidase_C19_UCH"/>
</dbReference>
<dbReference type="GO" id="GO:0016579">
    <property type="term" value="P:protein deubiquitination"/>
    <property type="evidence" value="ECO:0007669"/>
    <property type="project" value="InterPro"/>
</dbReference>
<dbReference type="InterPro" id="IPR050164">
    <property type="entry name" value="Peptidase_C19"/>
</dbReference>
<evidence type="ECO:0000313" key="6">
    <source>
        <dbReference type="EMBL" id="PWN96813.1"/>
    </source>
</evidence>
<dbReference type="OrthoDB" id="289038at2759"/>
<evidence type="ECO:0000256" key="2">
    <source>
        <dbReference type="ARBA" id="ARBA00022771"/>
    </source>
</evidence>
<dbReference type="InterPro" id="IPR028889">
    <property type="entry name" value="USP"/>
</dbReference>
<sequence>MPSPPPAPPPRVPSPPRAAALHTPSPPRAPSSPTPPPPPPPPPELARGCPHRSALTPLLPRIRDALRWGRRVRRGDVRRDAALRRDSDSDESDDEGVQLPQPECGACLRTLARPYLCLDCAFPACHLAAGSAHASSSSSCMQTHLARSGHTFALDILGGSLHCGACNDAVLDADVRQLRRFEGARARRTAHGPRRRRVPHKSVAPEHEQTLEPLPCRPPRGFLNLGATCFLNVILQTFMHNPLLRNFFLADRHNPAFCLYPEACLACELDRVFGEFYGSAIPAPPVSPTSFLFVLYLTRSNGGSGTHPGGGASNPDELGTPGEHDAHELFLSALASLHSCLTQTGGGKEARPLVPSFPYASTPGGDGAREDSPDPLLLAAAPAPNSDLTCACVVHRAFSGVMQSDVTCRKCHARSSTLDPMLDISLDIRTQRQRTASATSLALPDGGEGAEGKKKKKGAGHASPAPSGTAGTPATQAGEEQSLYRCLERYCAVEKLGREDYTCSACGFAGQGQKQLSLRRLPPVLCIQLKRFEHNAIGSKLETRVRFPSTLDLRPFCTGAVLSSTSSEALLDPDPQAYSYELLAVVVHEGKNLNTGWYKANDTRVTRVALADVLNATAYQLVYMRQALCNVPHDEEAPCMRGANGA</sequence>
<dbReference type="PROSITE" id="PS00972">
    <property type="entry name" value="USP_1"/>
    <property type="match status" value="1"/>
</dbReference>
<dbReference type="Pfam" id="PF02148">
    <property type="entry name" value="zf-UBP"/>
    <property type="match status" value="1"/>
</dbReference>
<proteinExistence type="predicted"/>
<dbReference type="SUPFAM" id="SSF57850">
    <property type="entry name" value="RING/U-box"/>
    <property type="match status" value="1"/>
</dbReference>
<dbReference type="PROSITE" id="PS50235">
    <property type="entry name" value="USP_3"/>
    <property type="match status" value="1"/>
</dbReference>
<dbReference type="AlphaFoldDB" id="A0A316Z9G2"/>
<feature type="compositionally biased region" description="Basic residues" evidence="4">
    <location>
        <begin position="186"/>
        <end position="200"/>
    </location>
</feature>
<dbReference type="GO" id="GO:0004843">
    <property type="term" value="F:cysteine-type deubiquitinase activity"/>
    <property type="evidence" value="ECO:0007669"/>
    <property type="project" value="InterPro"/>
</dbReference>
<feature type="domain" description="USP" evidence="5">
    <location>
        <begin position="220"/>
        <end position="626"/>
    </location>
</feature>
<dbReference type="PANTHER" id="PTHR24006">
    <property type="entry name" value="UBIQUITIN CARBOXYL-TERMINAL HYDROLASE"/>
    <property type="match status" value="1"/>
</dbReference>
<dbReference type="GO" id="GO:0005634">
    <property type="term" value="C:nucleus"/>
    <property type="evidence" value="ECO:0007669"/>
    <property type="project" value="TreeGrafter"/>
</dbReference>
<dbReference type="STRING" id="58919.A0A316Z9G2"/>
<organism evidence="6 7">
    <name type="scientific">Tilletiopsis washingtonensis</name>
    <dbReference type="NCBI Taxonomy" id="58919"/>
    <lineage>
        <taxon>Eukaryota</taxon>
        <taxon>Fungi</taxon>
        <taxon>Dikarya</taxon>
        <taxon>Basidiomycota</taxon>
        <taxon>Ustilaginomycotina</taxon>
        <taxon>Exobasidiomycetes</taxon>
        <taxon>Entylomatales</taxon>
        <taxon>Entylomatales incertae sedis</taxon>
        <taxon>Tilletiopsis</taxon>
    </lineage>
</organism>